<keyword evidence="6 14" id="KW-0349">Heme</keyword>
<keyword evidence="9" id="KW-0492">Microsome</keyword>
<evidence type="ECO:0000256" key="7">
    <source>
        <dbReference type="ARBA" id="ARBA00022723"/>
    </source>
</evidence>
<dbReference type="OrthoDB" id="6692864at2759"/>
<evidence type="ECO:0000256" key="3">
    <source>
        <dbReference type="ARBA" id="ARBA00004174"/>
    </source>
</evidence>
<evidence type="ECO:0000256" key="2">
    <source>
        <dbReference type="ARBA" id="ARBA00003690"/>
    </source>
</evidence>
<dbReference type="GO" id="GO:0004497">
    <property type="term" value="F:monooxygenase activity"/>
    <property type="evidence" value="ECO:0007669"/>
    <property type="project" value="UniProtKB-KW"/>
</dbReference>
<dbReference type="PANTHER" id="PTHR24292:SF84">
    <property type="entry name" value="CYTOCHROME P450 28A5-RELATED"/>
    <property type="match status" value="1"/>
</dbReference>
<keyword evidence="12 15" id="KW-0503">Monooxygenase</keyword>
<evidence type="ECO:0000256" key="15">
    <source>
        <dbReference type="RuleBase" id="RU000461"/>
    </source>
</evidence>
<dbReference type="AlphaFoldDB" id="A0A0A1WNF3"/>
<evidence type="ECO:0000256" key="11">
    <source>
        <dbReference type="ARBA" id="ARBA00023004"/>
    </source>
</evidence>
<reference evidence="17" key="1">
    <citation type="submission" date="2014-11" db="EMBL/GenBank/DDBJ databases">
        <authorList>
            <person name="Geib S."/>
        </authorList>
    </citation>
    <scope>NUCLEOTIDE SEQUENCE</scope>
</reference>
<protein>
    <submittedName>
        <fullName evidence="17">Probable cytochrome P450 309a2</fullName>
    </submittedName>
</protein>
<dbReference type="PANTHER" id="PTHR24292">
    <property type="entry name" value="CYTOCHROME P450"/>
    <property type="match status" value="1"/>
</dbReference>
<dbReference type="InterPro" id="IPR036396">
    <property type="entry name" value="Cyt_P450_sf"/>
</dbReference>
<keyword evidence="7 14" id="KW-0479">Metal-binding</keyword>
<keyword evidence="10 15" id="KW-0560">Oxidoreductase</keyword>
<dbReference type="EMBL" id="GBXI01013950">
    <property type="protein sequence ID" value="JAD00342.1"/>
    <property type="molecule type" value="Transcribed_RNA"/>
</dbReference>
<comment type="function">
    <text evidence="2">May be involved in the metabolism of insect hormones and in the breakdown of synthetic insecticides.</text>
</comment>
<name>A0A0A1WNF3_ZEUCU</name>
<comment type="cofactor">
    <cofactor evidence="1 14">
        <name>heme</name>
        <dbReference type="ChEBI" id="CHEBI:30413"/>
    </cofactor>
</comment>
<evidence type="ECO:0000256" key="5">
    <source>
        <dbReference type="ARBA" id="ARBA00010617"/>
    </source>
</evidence>
<keyword evidence="16" id="KW-0812">Transmembrane</keyword>
<dbReference type="CTD" id="105215281"/>
<dbReference type="Gene3D" id="1.10.630.10">
    <property type="entry name" value="Cytochrome P450"/>
    <property type="match status" value="1"/>
</dbReference>
<dbReference type="InterPro" id="IPR017972">
    <property type="entry name" value="Cyt_P450_CS"/>
</dbReference>
<dbReference type="SMR" id="A0A0A1WNF3"/>
<keyword evidence="13 16" id="KW-0472">Membrane</keyword>
<dbReference type="RefSeq" id="XP_011187413.2">
    <property type="nucleotide sequence ID" value="XM_011189111.3"/>
</dbReference>
<dbReference type="GO" id="GO:0005789">
    <property type="term" value="C:endoplasmic reticulum membrane"/>
    <property type="evidence" value="ECO:0007669"/>
    <property type="project" value="UniProtKB-SubCell"/>
</dbReference>
<comment type="similarity">
    <text evidence="5 15">Belongs to the cytochrome P450 family.</text>
</comment>
<evidence type="ECO:0000256" key="13">
    <source>
        <dbReference type="ARBA" id="ARBA00023136"/>
    </source>
</evidence>
<feature type="transmembrane region" description="Helical" evidence="16">
    <location>
        <begin position="6"/>
        <end position="24"/>
    </location>
</feature>
<keyword evidence="16" id="KW-1133">Transmembrane helix</keyword>
<evidence type="ECO:0000256" key="14">
    <source>
        <dbReference type="PIRSR" id="PIRSR602403-1"/>
    </source>
</evidence>
<dbReference type="GO" id="GO:0005506">
    <property type="term" value="F:iron ion binding"/>
    <property type="evidence" value="ECO:0007669"/>
    <property type="project" value="InterPro"/>
</dbReference>
<evidence type="ECO:0000256" key="12">
    <source>
        <dbReference type="ARBA" id="ARBA00023033"/>
    </source>
</evidence>
<evidence type="ECO:0000256" key="10">
    <source>
        <dbReference type="ARBA" id="ARBA00023002"/>
    </source>
</evidence>
<dbReference type="GO" id="GO:0016705">
    <property type="term" value="F:oxidoreductase activity, acting on paired donors, with incorporation or reduction of molecular oxygen"/>
    <property type="evidence" value="ECO:0007669"/>
    <property type="project" value="InterPro"/>
</dbReference>
<evidence type="ECO:0000256" key="4">
    <source>
        <dbReference type="ARBA" id="ARBA00004406"/>
    </source>
</evidence>
<evidence type="ECO:0000256" key="1">
    <source>
        <dbReference type="ARBA" id="ARBA00001971"/>
    </source>
</evidence>
<organism evidence="17">
    <name type="scientific">Zeugodacus cucurbitae</name>
    <name type="common">Melon fruit fly</name>
    <name type="synonym">Bactrocera cucurbitae</name>
    <dbReference type="NCBI Taxonomy" id="28588"/>
    <lineage>
        <taxon>Eukaryota</taxon>
        <taxon>Metazoa</taxon>
        <taxon>Ecdysozoa</taxon>
        <taxon>Arthropoda</taxon>
        <taxon>Hexapoda</taxon>
        <taxon>Insecta</taxon>
        <taxon>Pterygota</taxon>
        <taxon>Neoptera</taxon>
        <taxon>Endopterygota</taxon>
        <taxon>Diptera</taxon>
        <taxon>Brachycera</taxon>
        <taxon>Muscomorpha</taxon>
        <taxon>Tephritoidea</taxon>
        <taxon>Tephritidae</taxon>
        <taxon>Zeugodacus</taxon>
        <taxon>Zeugodacus</taxon>
    </lineage>
</organism>
<evidence type="ECO:0000313" key="17">
    <source>
        <dbReference type="EMBL" id="JAD00342.1"/>
    </source>
</evidence>
<dbReference type="SUPFAM" id="SSF48264">
    <property type="entry name" value="Cytochrome P450"/>
    <property type="match status" value="1"/>
</dbReference>
<comment type="subcellular location">
    <subcellularLocation>
        <location evidence="4">Endoplasmic reticulum membrane</location>
        <topology evidence="4">Peripheral membrane protein</topology>
    </subcellularLocation>
    <subcellularLocation>
        <location evidence="3">Microsome membrane</location>
        <topology evidence="3">Peripheral membrane protein</topology>
    </subcellularLocation>
</comment>
<dbReference type="InterPro" id="IPR001128">
    <property type="entry name" value="Cyt_P450"/>
</dbReference>
<dbReference type="PROSITE" id="PS00086">
    <property type="entry name" value="CYTOCHROME_P450"/>
    <property type="match status" value="1"/>
</dbReference>
<proteinExistence type="inferred from homology"/>
<evidence type="ECO:0000256" key="9">
    <source>
        <dbReference type="ARBA" id="ARBA00022848"/>
    </source>
</evidence>
<dbReference type="GeneID" id="105215281"/>
<evidence type="ECO:0000256" key="8">
    <source>
        <dbReference type="ARBA" id="ARBA00022824"/>
    </source>
</evidence>
<sequence>MIDCLFFQIIIILHLILLPIYLYLTWNFNYWRKRGLHNALPLTILGSFPSIITRNRNLLYEIDRLYRRYKHRRRMVGIFFVRQPQILVVDMRLAHEILDANFGAFEVTSACSWMRHRRQNKLDKLAACSALWSTGERWKSNRNVACAALTQARLKHSHELWQASCRRLMQFVQRKCGGDMPEVFDTIELVKRFVADALCITIWGVDAGTLTRSKKPNLFLQMTERAVRQTRSLRCYSLLSAVMPSFWKLWPFRLVSKAVENYFVQFTNDALECHRELRNPSGMRDVLSYLYTQQHTDRLSDESLTGHCMAMLLDGFEEICSTMIYSIYYLARDIRVQSKLRAEVLQTRRREHCTELGFETLKSLSYLNHCVFETLRLSPTVKYCRRICSSANVIKLSKRKSVLVDEGTVLCIPVYSYHHDPVIFCEPNSFIPERFDNTAPKELMERRVFLPFGTGPRSCLGKDMSMLIVKAAIASLVSEFSIMTCSQTQHGCGGAVDSFLLNLNGKLMLEFNKL</sequence>
<dbReference type="PRINTS" id="PR00385">
    <property type="entry name" value="P450"/>
</dbReference>
<feature type="binding site" description="axial binding residue" evidence="14">
    <location>
        <position position="459"/>
    </location>
    <ligand>
        <name>heme</name>
        <dbReference type="ChEBI" id="CHEBI:30413"/>
    </ligand>
    <ligandPart>
        <name>Fe</name>
        <dbReference type="ChEBI" id="CHEBI:18248"/>
    </ligandPart>
</feature>
<dbReference type="PRINTS" id="PR00465">
    <property type="entry name" value="EP450IV"/>
</dbReference>
<evidence type="ECO:0000256" key="16">
    <source>
        <dbReference type="SAM" id="Phobius"/>
    </source>
</evidence>
<reference evidence="17" key="2">
    <citation type="journal article" date="2015" name="Gigascience">
        <title>Reconstructing a comprehensive transcriptome assembly of a white-pupal translocated strain of the pest fruit fly Bactrocera cucurbitae.</title>
        <authorList>
            <person name="Sim S.B."/>
            <person name="Calla B."/>
            <person name="Hall B."/>
            <person name="DeRego T."/>
            <person name="Geib S.M."/>
        </authorList>
    </citation>
    <scope>NUCLEOTIDE SEQUENCE</scope>
</reference>
<dbReference type="InterPro" id="IPR002403">
    <property type="entry name" value="Cyt_P450_E_grp-IV"/>
</dbReference>
<gene>
    <name evidence="17" type="primary">Cyp309a2_1</name>
    <name evidence="17" type="ORF">g.14522</name>
</gene>
<dbReference type="InterPro" id="IPR050476">
    <property type="entry name" value="Insect_CytP450_Detox"/>
</dbReference>
<dbReference type="GO" id="GO:0020037">
    <property type="term" value="F:heme binding"/>
    <property type="evidence" value="ECO:0007669"/>
    <property type="project" value="InterPro"/>
</dbReference>
<keyword evidence="11 14" id="KW-0408">Iron</keyword>
<keyword evidence="8" id="KW-0256">Endoplasmic reticulum</keyword>
<accession>A0A0A1WNF3</accession>
<dbReference type="Pfam" id="PF00067">
    <property type="entry name" value="p450"/>
    <property type="match status" value="1"/>
</dbReference>
<evidence type="ECO:0000256" key="6">
    <source>
        <dbReference type="ARBA" id="ARBA00022617"/>
    </source>
</evidence>